<dbReference type="PROSITE" id="PS51257">
    <property type="entry name" value="PROKAR_LIPOPROTEIN"/>
    <property type="match status" value="1"/>
</dbReference>
<feature type="signal peptide" evidence="1">
    <location>
        <begin position="1"/>
        <end position="20"/>
    </location>
</feature>
<dbReference type="AlphaFoldDB" id="A0A1B1S9X9"/>
<organism evidence="5 6">
    <name type="scientific">Muribaculum intestinale</name>
    <dbReference type="NCBI Taxonomy" id="1796646"/>
    <lineage>
        <taxon>Bacteria</taxon>
        <taxon>Pseudomonadati</taxon>
        <taxon>Bacteroidota</taxon>
        <taxon>Bacteroidia</taxon>
        <taxon>Bacteroidales</taxon>
        <taxon>Muribaculaceae</taxon>
        <taxon>Muribaculum</taxon>
    </lineage>
</organism>
<dbReference type="KEGG" id="pary:A4V02_07530"/>
<feature type="chain" id="PRO_5008529322" description="Serine/threonine protein phosphatase" evidence="1">
    <location>
        <begin position="21"/>
        <end position="513"/>
    </location>
</feature>
<dbReference type="STRING" id="1796646.A4V02_07530"/>
<dbReference type="InterPro" id="IPR032288">
    <property type="entry name" value="Metallophos_C"/>
</dbReference>
<dbReference type="Proteomes" id="UP000186351">
    <property type="component" value="Chromosome"/>
</dbReference>
<dbReference type="RefSeq" id="WP_068960900.1">
    <property type="nucleotide sequence ID" value="NZ_CAJTJN010000021.1"/>
</dbReference>
<evidence type="ECO:0000259" key="3">
    <source>
        <dbReference type="Pfam" id="PF16370"/>
    </source>
</evidence>
<gene>
    <name evidence="5" type="ORF">A4V02_07530</name>
</gene>
<evidence type="ECO:0000313" key="6">
    <source>
        <dbReference type="Proteomes" id="UP000186351"/>
    </source>
</evidence>
<evidence type="ECO:0000259" key="4">
    <source>
        <dbReference type="Pfam" id="PF16371"/>
    </source>
</evidence>
<keyword evidence="6" id="KW-1185">Reference proteome</keyword>
<dbReference type="PANTHER" id="PTHR43143:SF6">
    <property type="entry name" value="BLL3016 PROTEIN"/>
    <property type="match status" value="1"/>
</dbReference>
<dbReference type="GO" id="GO:0016787">
    <property type="term" value="F:hydrolase activity"/>
    <property type="evidence" value="ECO:0007669"/>
    <property type="project" value="InterPro"/>
</dbReference>
<dbReference type="SUPFAM" id="SSF56300">
    <property type="entry name" value="Metallo-dependent phosphatases"/>
    <property type="match status" value="1"/>
</dbReference>
<keyword evidence="1" id="KW-0732">Signal</keyword>
<evidence type="ECO:0000259" key="2">
    <source>
        <dbReference type="Pfam" id="PF00149"/>
    </source>
</evidence>
<sequence>MKIMKYLALAFLAFSLLSCEDDKINYRQPGESVPIDIEREPGMNVVGRVTVDGRPRAGVVVSDGVNVVATNDKGEYQMQSLDRQHVFVSVPADCQVPVDGGFCKFYKTIDLSQDAAIQLNFDLASAPEKTDFTLLTLADVQIGTDTDISMLDDILANTGWKNYVASLTGNMIGISLGDICWNAPAHYSTYRNRIAQLGVPMLSVIGNHDHDKGGTGDITTDKNYRDAMGPTYYSLNIGDWHIVALDDVLYTSHSDYAATITDQQMAWLKEDLKYVDKSKSILIGLHIPTIRRNSSGHVTNNHELYDLVKDYHQVQILSGHLHNNQHYDIASNIRESSIGAVMGAWWNGMICNDGSPRGYALLNMSGSKVVNNKYYGCDTPEDYQIKIYLPAEATFRAGRVPGTIASPADAQPRIRDDETLLINVFYWHTDWTVDVQVDGGSWTPIHPVRNILDPRAVRELEYSNSWEQRPTSEPEKNCDHMFLYKPANKNWRTLNVRATDGYGNNYNASVNNE</sequence>
<evidence type="ECO:0000256" key="1">
    <source>
        <dbReference type="SAM" id="SignalP"/>
    </source>
</evidence>
<proteinExistence type="predicted"/>
<dbReference type="PANTHER" id="PTHR43143">
    <property type="entry name" value="METALLOPHOSPHOESTERASE, CALCINEURIN SUPERFAMILY"/>
    <property type="match status" value="1"/>
</dbReference>
<dbReference type="InterPro" id="IPR032285">
    <property type="entry name" value="Metallophos_N"/>
</dbReference>
<feature type="domain" description="Calcineurin-like phosphoesterase" evidence="2">
    <location>
        <begin position="174"/>
        <end position="323"/>
    </location>
</feature>
<dbReference type="EMBL" id="CP015402">
    <property type="protein sequence ID" value="ANU63591.1"/>
    <property type="molecule type" value="Genomic_DNA"/>
</dbReference>
<feature type="domain" description="Calcineurin-like phosphoesterase C-terminal" evidence="3">
    <location>
        <begin position="337"/>
        <end position="506"/>
    </location>
</feature>
<name>A0A1B1S9X9_9BACT</name>
<evidence type="ECO:0000313" key="5">
    <source>
        <dbReference type="EMBL" id="ANU63591.1"/>
    </source>
</evidence>
<accession>A0A1B1S9X9</accession>
<dbReference type="InterPro" id="IPR004843">
    <property type="entry name" value="Calcineurin-like_PHP"/>
</dbReference>
<dbReference type="OrthoDB" id="9776255at2"/>
<dbReference type="InterPro" id="IPR029052">
    <property type="entry name" value="Metallo-depent_PP-like"/>
</dbReference>
<protein>
    <recommendedName>
        <fullName evidence="7">Serine/threonine protein phosphatase</fullName>
    </recommendedName>
</protein>
<dbReference type="InterPro" id="IPR051918">
    <property type="entry name" value="STPP_CPPED1"/>
</dbReference>
<reference evidence="6" key="1">
    <citation type="submission" date="2016-04" db="EMBL/GenBank/DDBJ databases">
        <title>Complete Genome Sequences of Twelve Strains of a Stable Defined Moderately Diverse Mouse Microbiota 2 (sDMDMm2).</title>
        <authorList>
            <person name="Uchimura Y."/>
            <person name="Wyss M."/>
            <person name="Brugiroux S."/>
            <person name="Limenitakis J.P."/>
            <person name="Stecher B."/>
            <person name="McCoy K.D."/>
            <person name="Macpherson A.J."/>
        </authorList>
    </citation>
    <scope>NUCLEOTIDE SEQUENCE [LARGE SCALE GENOMIC DNA]</scope>
    <source>
        <strain evidence="6">YL27</strain>
    </source>
</reference>
<dbReference type="Pfam" id="PF16371">
    <property type="entry name" value="MetallophosN"/>
    <property type="match status" value="1"/>
</dbReference>
<dbReference type="GeneID" id="65536706"/>
<evidence type="ECO:0008006" key="7">
    <source>
        <dbReference type="Google" id="ProtNLM"/>
    </source>
</evidence>
<accession>A0A1Z2XIR3</accession>
<dbReference type="Pfam" id="PF16370">
    <property type="entry name" value="MetallophosC"/>
    <property type="match status" value="1"/>
</dbReference>
<dbReference type="Pfam" id="PF00149">
    <property type="entry name" value="Metallophos"/>
    <property type="match status" value="1"/>
</dbReference>
<feature type="domain" description="Calcineurin-like phosphoesterase N-terminal" evidence="4">
    <location>
        <begin position="47"/>
        <end position="121"/>
    </location>
</feature>
<dbReference type="Gene3D" id="3.60.21.10">
    <property type="match status" value="1"/>
</dbReference>